<evidence type="ECO:0000313" key="5">
    <source>
        <dbReference type="EMBL" id="KSA00945.1"/>
    </source>
</evidence>
<dbReference type="OrthoDB" id="5954793at2759"/>
<evidence type="ECO:0000256" key="4">
    <source>
        <dbReference type="HAMAP-Rule" id="MF_03044"/>
    </source>
</evidence>
<organism evidence="5 6">
    <name type="scientific">Debaryomyces fabryi</name>
    <dbReference type="NCBI Taxonomy" id="58627"/>
    <lineage>
        <taxon>Eukaryota</taxon>
        <taxon>Fungi</taxon>
        <taxon>Dikarya</taxon>
        <taxon>Ascomycota</taxon>
        <taxon>Saccharomycotina</taxon>
        <taxon>Pichiomycetes</taxon>
        <taxon>Debaryomycetaceae</taxon>
        <taxon>Debaryomyces</taxon>
    </lineage>
</organism>
<keyword evidence="2 4" id="KW-0808">Transferase</keyword>
<comment type="similarity">
    <text evidence="4">Belongs to the BMT2 family.</text>
</comment>
<comment type="function">
    <text evidence="4">S-adenosyl-L-methionine-dependent methyltransferase that specifically methylates the N(1) position of an adenine present in helix 65 in 25S rRNA.</text>
</comment>
<sequence>MGTKQKRQGLLRRPHTISGEKIKPKSLKPKEARRLIRRFHVLQKNRYSIVAKLNELLNIPGERISTDTYKQQIKNNFPLFFEKYNERYKSFKVSSKYADNDLIRIDEQTTTEMLITKLAEIDSESDKRGGIEAYQSASTQGQNGKRGGDSLKKLVEWLKDENHLYNNKLDQELNALEIGCLSPSNLISTSGIFKEVVRIDLNSQNHLILEQDFMMRPLPKTNLEKFNMISCSLVLNFVPSPRERGDMLRRITQFLKPPKSSDSLSSLFLVLPLPCIENSRYFNNEILNKIMSRLGFHQKCYYAAKKVAYWLFDWEGKVKRGEKINKREVAAGANKNNFCITLE</sequence>
<accession>A0A0V1PXF5</accession>
<keyword evidence="1 4" id="KW-0489">Methyltransferase</keyword>
<evidence type="ECO:0000256" key="2">
    <source>
        <dbReference type="ARBA" id="ARBA00022679"/>
    </source>
</evidence>
<dbReference type="GO" id="GO:0016433">
    <property type="term" value="F:rRNA (adenine) methyltransferase activity"/>
    <property type="evidence" value="ECO:0007669"/>
    <property type="project" value="UniProtKB-UniRule"/>
</dbReference>
<keyword evidence="6" id="KW-1185">Reference proteome</keyword>
<dbReference type="GO" id="GO:0005730">
    <property type="term" value="C:nucleolus"/>
    <property type="evidence" value="ECO:0007669"/>
    <property type="project" value="UniProtKB-SubCell"/>
</dbReference>
<proteinExistence type="inferred from homology"/>
<dbReference type="HAMAP" id="MF_03044">
    <property type="entry name" value="BMT2"/>
    <property type="match status" value="1"/>
</dbReference>
<dbReference type="GeneID" id="26840324"/>
<feature type="binding site" evidence="4">
    <location>
        <position position="179"/>
    </location>
    <ligand>
        <name>S-adenosyl-L-methionine</name>
        <dbReference type="ChEBI" id="CHEBI:59789"/>
    </ligand>
</feature>
<dbReference type="EMBL" id="LMYN01000069">
    <property type="protein sequence ID" value="KSA00945.1"/>
    <property type="molecule type" value="Genomic_DNA"/>
</dbReference>
<evidence type="ECO:0000256" key="1">
    <source>
        <dbReference type="ARBA" id="ARBA00022603"/>
    </source>
</evidence>
<gene>
    <name evidence="4" type="primary">BMT2</name>
    <name evidence="5" type="ORF">AC631_03315</name>
</gene>
<reference evidence="5 6" key="1">
    <citation type="submission" date="2015-11" db="EMBL/GenBank/DDBJ databases">
        <title>The genome of Debaryomyces fabryi.</title>
        <authorList>
            <person name="Tafer H."/>
            <person name="Lopandic K."/>
        </authorList>
    </citation>
    <scope>NUCLEOTIDE SEQUENCE [LARGE SCALE GENOMIC DNA]</scope>
    <source>
        <strain evidence="5 6">CBS 789</strain>
    </source>
</reference>
<dbReference type="InterPro" id="IPR021867">
    <property type="entry name" value="Bmt2/SAMTOR"/>
</dbReference>
<evidence type="ECO:0000313" key="6">
    <source>
        <dbReference type="Proteomes" id="UP000054251"/>
    </source>
</evidence>
<dbReference type="Pfam" id="PF11968">
    <property type="entry name" value="Bmt2"/>
    <property type="match status" value="1"/>
</dbReference>
<dbReference type="InterPro" id="IPR029063">
    <property type="entry name" value="SAM-dependent_MTases_sf"/>
</dbReference>
<comment type="subcellular location">
    <subcellularLocation>
        <location evidence="4">Nucleus</location>
        <location evidence="4">Nucleolus</location>
    </subcellularLocation>
</comment>
<dbReference type="SUPFAM" id="SSF53335">
    <property type="entry name" value="S-adenosyl-L-methionine-dependent methyltransferases"/>
    <property type="match status" value="1"/>
</dbReference>
<name>A0A0V1PXF5_9ASCO</name>
<dbReference type="RefSeq" id="XP_015467047.1">
    <property type="nucleotide sequence ID" value="XM_015612144.1"/>
</dbReference>
<dbReference type="AlphaFoldDB" id="A0A0V1PXF5"/>
<dbReference type="Proteomes" id="UP000054251">
    <property type="component" value="Unassembled WGS sequence"/>
</dbReference>
<keyword evidence="3 4" id="KW-0949">S-adenosyl-L-methionine</keyword>
<comment type="caution">
    <text evidence="5">The sequence shown here is derived from an EMBL/GenBank/DDBJ whole genome shotgun (WGS) entry which is preliminary data.</text>
</comment>
<dbReference type="EC" id="2.1.1.-" evidence="4"/>
<dbReference type="PANTHER" id="PTHR21008">
    <property type="entry name" value="S-ADENOSYLMETHIONINE SENSOR UPSTREAM OF MTORC1-RELATED"/>
    <property type="match status" value="1"/>
</dbReference>
<keyword evidence="4" id="KW-0539">Nucleus</keyword>
<protein>
    <recommendedName>
        <fullName evidence="4">25S rRNA adenine-N(1) methyltransferase</fullName>
        <ecNumber evidence="4">2.1.1.-</ecNumber>
    </recommendedName>
</protein>
<evidence type="ECO:0000256" key="3">
    <source>
        <dbReference type="ARBA" id="ARBA00022691"/>
    </source>
</evidence>
<dbReference type="PANTHER" id="PTHR21008:SF1">
    <property type="entry name" value="25S RRNA (ADENINE(2142)-N(1))-METHYLTRANSFERASE"/>
    <property type="match status" value="1"/>
</dbReference>
<feature type="binding site" evidence="4">
    <location>
        <position position="200"/>
    </location>
    <ligand>
        <name>S-adenosyl-L-methionine</name>
        <dbReference type="ChEBI" id="CHEBI:59789"/>
    </ligand>
</feature>